<dbReference type="HOGENOM" id="CLU_2581552_0_0_2"/>
<dbReference type="STRING" id="384616.Pisl_1727"/>
<dbReference type="GO" id="GO:0003723">
    <property type="term" value="F:RNA binding"/>
    <property type="evidence" value="ECO:0007669"/>
    <property type="project" value="InterPro"/>
</dbReference>
<dbReference type="GO" id="GO:0008033">
    <property type="term" value="P:tRNA processing"/>
    <property type="evidence" value="ECO:0007669"/>
    <property type="project" value="InterPro"/>
</dbReference>
<dbReference type="OrthoDB" id="25166at2157"/>
<proteinExistence type="predicted"/>
<accession>A1RV96</accession>
<dbReference type="Proteomes" id="UP000002595">
    <property type="component" value="Chromosome"/>
</dbReference>
<dbReference type="GeneID" id="52278295"/>
<dbReference type="eggNOG" id="arCOG00784">
    <property type="taxonomic scope" value="Archaea"/>
</dbReference>
<dbReference type="GO" id="GO:0030677">
    <property type="term" value="C:ribonuclease P complex"/>
    <property type="evidence" value="ECO:0007669"/>
    <property type="project" value="InterPro"/>
</dbReference>
<organism evidence="1 2">
    <name type="scientific">Pyrobaculum islandicum (strain DSM 4184 / JCM 9189 / GEO3)</name>
    <dbReference type="NCBI Taxonomy" id="384616"/>
    <lineage>
        <taxon>Archaea</taxon>
        <taxon>Thermoproteota</taxon>
        <taxon>Thermoprotei</taxon>
        <taxon>Thermoproteales</taxon>
        <taxon>Thermoproteaceae</taxon>
        <taxon>Pyrobaculum</taxon>
    </lineage>
</organism>
<dbReference type="AlphaFoldDB" id="A1RV96"/>
<dbReference type="Gene3D" id="2.30.30.210">
    <property type="entry name" value="Ribonuclease P/MRP, subunit p29"/>
    <property type="match status" value="1"/>
</dbReference>
<evidence type="ECO:0000313" key="1">
    <source>
        <dbReference type="EMBL" id="ABL88878.1"/>
    </source>
</evidence>
<dbReference type="InterPro" id="IPR036980">
    <property type="entry name" value="RNase_P/MRP_Rpp29_sf"/>
</dbReference>
<evidence type="ECO:0000313" key="2">
    <source>
        <dbReference type="Proteomes" id="UP000002595"/>
    </source>
</evidence>
<dbReference type="InterPro" id="IPR023534">
    <property type="entry name" value="Rof/RNase_P-like"/>
</dbReference>
<sequence>MPICIDLLGREVSTYKCSYRVRGVVVGETNNTFLILAGGRVVTIPKYPCRFYVYDLGVLINGIYLVGYRDRRLFNCGMF</sequence>
<name>A1RV96_PYRIL</name>
<gene>
    <name evidence="1" type="ordered locus">Pisl_1727</name>
</gene>
<keyword evidence="2" id="KW-1185">Reference proteome</keyword>
<protein>
    <submittedName>
        <fullName evidence="1">Uncharacterized protein</fullName>
    </submittedName>
</protein>
<dbReference type="KEGG" id="pis:Pisl_1727"/>
<dbReference type="EMBL" id="CP000504">
    <property type="protein sequence ID" value="ABL88878.1"/>
    <property type="molecule type" value="Genomic_DNA"/>
</dbReference>
<dbReference type="SUPFAM" id="SSF101744">
    <property type="entry name" value="Rof/RNase P subunit-like"/>
    <property type="match status" value="1"/>
</dbReference>
<reference evidence="1" key="1">
    <citation type="submission" date="2006-12" db="EMBL/GenBank/DDBJ databases">
        <title>Complete sequence of Pyrobaculum islandicum DSM 4184.</title>
        <authorList>
            <person name="Copeland A."/>
            <person name="Lucas S."/>
            <person name="Lapidus A."/>
            <person name="Barry K."/>
            <person name="Detter J.C."/>
            <person name="Glavina del Rio T."/>
            <person name="Dalin E."/>
            <person name="Tice H."/>
            <person name="Pitluck S."/>
            <person name="Meincke L."/>
            <person name="Brettin T."/>
            <person name="Bruce D."/>
            <person name="Han C."/>
            <person name="Tapia R."/>
            <person name="Gilna P."/>
            <person name="Schmutz J."/>
            <person name="Larimer F."/>
            <person name="Land M."/>
            <person name="Hauser L."/>
            <person name="Kyrpides N."/>
            <person name="Mikhailova N."/>
            <person name="Cozen A.E."/>
            <person name="Fitz-Gibbon S.T."/>
            <person name="House C.H."/>
            <person name="Saltikov C."/>
            <person name="Lowe T."/>
            <person name="Richardson P."/>
        </authorList>
    </citation>
    <scope>NUCLEOTIDE SEQUENCE [LARGE SCALE GENOMIC DNA]</scope>
    <source>
        <strain evidence="1">DSM 4184</strain>
    </source>
</reference>
<dbReference type="RefSeq" id="WP_011763453.1">
    <property type="nucleotide sequence ID" value="NC_008701.1"/>
</dbReference>